<evidence type="ECO:0000256" key="4">
    <source>
        <dbReference type="ARBA" id="ARBA00023267"/>
    </source>
</evidence>
<evidence type="ECO:0000313" key="9">
    <source>
        <dbReference type="Proteomes" id="UP000818603"/>
    </source>
</evidence>
<dbReference type="NCBIfam" id="TIGR00121">
    <property type="entry name" value="birA_ligase"/>
    <property type="match status" value="1"/>
</dbReference>
<sequence>MRKQPQQPCSRAPVKALSSGLPLQVHDSLDSTSLEALRYLDGGGRDPVWIFARLQTAGYGRRGRSWQQQTGNLAATLVMPLSGNLASQPAAAGFALSLALAAALEQSGVKPRDIQLKWPNDVLIDGGKVSGILLERHMVGGETFLAVGVGVNLAYKPDLPDYPTASVNEATGSAPDPEAFLDSLDEAFQHWLALLERQGFAPLRDAWLERAGGVGRQITVRLPNETLHGVFEGLDETGALILRQGEVISRINTGDVFF</sequence>
<evidence type="ECO:0000313" key="8">
    <source>
        <dbReference type="EMBL" id="NHK27278.1"/>
    </source>
</evidence>
<name>A0ABX0HJX6_9PROT</name>
<dbReference type="PROSITE" id="PS51733">
    <property type="entry name" value="BPL_LPL_CATALYTIC"/>
    <property type="match status" value="1"/>
</dbReference>
<dbReference type="Pfam" id="PF03099">
    <property type="entry name" value="BPL_LplA_LipB"/>
    <property type="match status" value="1"/>
</dbReference>
<reference evidence="8 9" key="1">
    <citation type="submission" date="2020-02" db="EMBL/GenBank/DDBJ databases">
        <title>Genome sequence of Parvularcula flava strain NH6-79.</title>
        <authorList>
            <person name="Abdul Karim M.H."/>
            <person name="Lam M.Q."/>
            <person name="Chen S.J."/>
            <person name="Yahya A."/>
            <person name="Shahir S."/>
            <person name="Shamsir M.S."/>
            <person name="Chong C.S."/>
        </authorList>
    </citation>
    <scope>NUCLEOTIDE SEQUENCE [LARGE SCALE GENOMIC DNA]</scope>
    <source>
        <strain evidence="8 9">NH6-79</strain>
    </source>
</reference>
<keyword evidence="4" id="KW-0092">Biotin</keyword>
<organism evidence="8 9">
    <name type="scientific">Aquisalinus luteolus</name>
    <dbReference type="NCBI Taxonomy" id="1566827"/>
    <lineage>
        <taxon>Bacteria</taxon>
        <taxon>Pseudomonadati</taxon>
        <taxon>Pseudomonadota</taxon>
        <taxon>Alphaproteobacteria</taxon>
        <taxon>Parvularculales</taxon>
        <taxon>Parvularculaceae</taxon>
        <taxon>Aquisalinus</taxon>
    </lineage>
</organism>
<dbReference type="Proteomes" id="UP000818603">
    <property type="component" value="Unassembled WGS sequence"/>
</dbReference>
<comment type="caution">
    <text evidence="8">The sequence shown here is derived from an EMBL/GenBank/DDBJ whole genome shotgun (WGS) entry which is preliminary data.</text>
</comment>
<dbReference type="CDD" id="cd16442">
    <property type="entry name" value="BPL"/>
    <property type="match status" value="1"/>
</dbReference>
<dbReference type="PANTHER" id="PTHR12835:SF5">
    <property type="entry name" value="BIOTIN--PROTEIN LIGASE"/>
    <property type="match status" value="1"/>
</dbReference>
<dbReference type="PANTHER" id="PTHR12835">
    <property type="entry name" value="BIOTIN PROTEIN LIGASE"/>
    <property type="match status" value="1"/>
</dbReference>
<comment type="catalytic activity">
    <reaction evidence="6">
        <text>biotin + L-lysyl-[protein] + ATP = N(6)-biotinyl-L-lysyl-[protein] + AMP + diphosphate + H(+)</text>
        <dbReference type="Rhea" id="RHEA:11756"/>
        <dbReference type="Rhea" id="RHEA-COMP:9752"/>
        <dbReference type="Rhea" id="RHEA-COMP:10505"/>
        <dbReference type="ChEBI" id="CHEBI:15378"/>
        <dbReference type="ChEBI" id="CHEBI:29969"/>
        <dbReference type="ChEBI" id="CHEBI:30616"/>
        <dbReference type="ChEBI" id="CHEBI:33019"/>
        <dbReference type="ChEBI" id="CHEBI:57586"/>
        <dbReference type="ChEBI" id="CHEBI:83144"/>
        <dbReference type="ChEBI" id="CHEBI:456215"/>
        <dbReference type="EC" id="6.3.4.15"/>
    </reaction>
</comment>
<dbReference type="SUPFAM" id="SSF55681">
    <property type="entry name" value="Class II aaRS and biotin synthetases"/>
    <property type="match status" value="1"/>
</dbReference>
<dbReference type="InterPro" id="IPR004408">
    <property type="entry name" value="Biotin_CoA_COase_ligase"/>
</dbReference>
<dbReference type="GO" id="GO:0004077">
    <property type="term" value="F:biotin--[biotin carboxyl-carrier protein] ligase activity"/>
    <property type="evidence" value="ECO:0007669"/>
    <property type="project" value="UniProtKB-EC"/>
</dbReference>
<evidence type="ECO:0000259" key="7">
    <source>
        <dbReference type="PROSITE" id="PS51733"/>
    </source>
</evidence>
<dbReference type="Pfam" id="PF02237">
    <property type="entry name" value="BPL_C"/>
    <property type="match status" value="1"/>
</dbReference>
<protein>
    <recommendedName>
        <fullName evidence="5">biotin--[biotin carboxyl-carrier protein] ligase</fullName>
        <ecNumber evidence="5">6.3.4.15</ecNumber>
    </recommendedName>
</protein>
<evidence type="ECO:0000256" key="3">
    <source>
        <dbReference type="ARBA" id="ARBA00022840"/>
    </source>
</evidence>
<dbReference type="InterPro" id="IPR008988">
    <property type="entry name" value="Transcriptional_repressor_C"/>
</dbReference>
<dbReference type="EMBL" id="VCJR02000001">
    <property type="protein sequence ID" value="NHK27278.1"/>
    <property type="molecule type" value="Genomic_DNA"/>
</dbReference>
<dbReference type="SUPFAM" id="SSF50037">
    <property type="entry name" value="C-terminal domain of transcriptional repressors"/>
    <property type="match status" value="1"/>
</dbReference>
<proteinExistence type="predicted"/>
<dbReference type="InterPro" id="IPR045864">
    <property type="entry name" value="aa-tRNA-synth_II/BPL/LPL"/>
</dbReference>
<feature type="domain" description="BPL/LPL catalytic" evidence="7">
    <location>
        <begin position="8"/>
        <end position="196"/>
    </location>
</feature>
<keyword evidence="2" id="KW-0547">Nucleotide-binding</keyword>
<keyword evidence="1 8" id="KW-0436">Ligase</keyword>
<evidence type="ECO:0000256" key="1">
    <source>
        <dbReference type="ARBA" id="ARBA00022598"/>
    </source>
</evidence>
<dbReference type="Gene3D" id="3.30.930.10">
    <property type="entry name" value="Bira Bifunctional Protein, Domain 2"/>
    <property type="match status" value="1"/>
</dbReference>
<evidence type="ECO:0000256" key="5">
    <source>
        <dbReference type="ARBA" id="ARBA00024227"/>
    </source>
</evidence>
<dbReference type="InterPro" id="IPR003142">
    <property type="entry name" value="BPL_C"/>
</dbReference>
<evidence type="ECO:0000256" key="6">
    <source>
        <dbReference type="ARBA" id="ARBA00047846"/>
    </source>
</evidence>
<dbReference type="InterPro" id="IPR004143">
    <property type="entry name" value="BPL_LPL_catalytic"/>
</dbReference>
<dbReference type="EC" id="6.3.4.15" evidence="5"/>
<dbReference type="Gene3D" id="2.30.30.100">
    <property type="match status" value="1"/>
</dbReference>
<gene>
    <name evidence="8" type="ORF">FF098_005120</name>
</gene>
<accession>A0ABX0HJX6</accession>
<keyword evidence="3" id="KW-0067">ATP-binding</keyword>
<keyword evidence="9" id="KW-1185">Reference proteome</keyword>
<evidence type="ECO:0000256" key="2">
    <source>
        <dbReference type="ARBA" id="ARBA00022741"/>
    </source>
</evidence>